<feature type="compositionally biased region" description="Polar residues" evidence="1">
    <location>
        <begin position="7"/>
        <end position="22"/>
    </location>
</feature>
<protein>
    <submittedName>
        <fullName evidence="2">Uncharacterized protein</fullName>
    </submittedName>
</protein>
<reference evidence="2" key="1">
    <citation type="submission" date="2013-04" db="EMBL/GenBank/DDBJ databases">
        <authorList>
            <person name="Qu J."/>
            <person name="Murali S.C."/>
            <person name="Bandaranaike D."/>
            <person name="Bellair M."/>
            <person name="Blankenburg K."/>
            <person name="Chao H."/>
            <person name="Dinh H."/>
            <person name="Doddapaneni H."/>
            <person name="Downs B."/>
            <person name="Dugan-Rocha S."/>
            <person name="Elkadiri S."/>
            <person name="Gnanaolivu R.D."/>
            <person name="Hernandez B."/>
            <person name="Javaid M."/>
            <person name="Jayaseelan J.C."/>
            <person name="Lee S."/>
            <person name="Li M."/>
            <person name="Ming W."/>
            <person name="Munidasa M."/>
            <person name="Muniz J."/>
            <person name="Nguyen L."/>
            <person name="Ongeri F."/>
            <person name="Osuji N."/>
            <person name="Pu L.-L."/>
            <person name="Puazo M."/>
            <person name="Qu C."/>
            <person name="Quiroz J."/>
            <person name="Raj R."/>
            <person name="Weissenberger G."/>
            <person name="Xin Y."/>
            <person name="Zou X."/>
            <person name="Han Y."/>
            <person name="Richards S."/>
            <person name="Worley K."/>
            <person name="Muzny D."/>
            <person name="Gibbs R."/>
        </authorList>
    </citation>
    <scope>NUCLEOTIDE SEQUENCE</scope>
    <source>
        <strain evidence="2">Sampled in the wild</strain>
    </source>
</reference>
<evidence type="ECO:0000256" key="1">
    <source>
        <dbReference type="SAM" id="MobiDB-lite"/>
    </source>
</evidence>
<proteinExistence type="predicted"/>
<comment type="caution">
    <text evidence="2">The sequence shown here is derived from an EMBL/GenBank/DDBJ whole genome shotgun (WGS) entry which is preliminary data.</text>
</comment>
<sequence>MEPAKESTCQQTSLHGHQDPTQEQVPRFRYHNGGNQPSNGHKTCPPAPARGCACCLGLKAVNEPAEMASLVEDLEGHLDLLKLLQCQGSGDQVDPTDFPDQTSNSGNKSNDDGSDNSVNSDELVSGFLIGLPTKDKPKVVIPSLSETQVLHPVLPFPFDCVQFSVLSLMLLGADLPKPTNAPFIYLKSRPTPELVQVLNILKAQQVIQKCNQIMCLSSKCNSQSLRPSLPDIGFVTMDIALQEPKIFSP</sequence>
<accession>A0A8K0KF06</accession>
<dbReference type="AlphaFoldDB" id="A0A8K0KF06"/>
<feature type="region of interest" description="Disordered" evidence="1">
    <location>
        <begin position="1"/>
        <end position="22"/>
    </location>
</feature>
<gene>
    <name evidence="2" type="ORF">J437_LFUL013678</name>
</gene>
<name>A0A8K0KF06_LADFU</name>
<dbReference type="EMBL" id="KZ308681">
    <property type="protein sequence ID" value="KAG8233009.1"/>
    <property type="molecule type" value="Genomic_DNA"/>
</dbReference>
<dbReference type="Proteomes" id="UP000792457">
    <property type="component" value="Unassembled WGS sequence"/>
</dbReference>
<reference evidence="2" key="2">
    <citation type="submission" date="2017-10" db="EMBL/GenBank/DDBJ databases">
        <title>Ladona fulva Genome sequencing and assembly.</title>
        <authorList>
            <person name="Murali S."/>
            <person name="Richards S."/>
            <person name="Bandaranaike D."/>
            <person name="Bellair M."/>
            <person name="Blankenburg K."/>
            <person name="Chao H."/>
            <person name="Dinh H."/>
            <person name="Doddapaneni H."/>
            <person name="Dugan-Rocha S."/>
            <person name="Elkadiri S."/>
            <person name="Gnanaolivu R."/>
            <person name="Hernandez B."/>
            <person name="Skinner E."/>
            <person name="Javaid M."/>
            <person name="Lee S."/>
            <person name="Li M."/>
            <person name="Ming W."/>
            <person name="Munidasa M."/>
            <person name="Muniz J."/>
            <person name="Nguyen L."/>
            <person name="Hughes D."/>
            <person name="Osuji N."/>
            <person name="Pu L.-L."/>
            <person name="Puazo M."/>
            <person name="Qu C."/>
            <person name="Quiroz J."/>
            <person name="Raj R."/>
            <person name="Weissenberger G."/>
            <person name="Xin Y."/>
            <person name="Zou X."/>
            <person name="Han Y."/>
            <person name="Worley K."/>
            <person name="Muzny D."/>
            <person name="Gibbs R."/>
        </authorList>
    </citation>
    <scope>NUCLEOTIDE SEQUENCE</scope>
    <source>
        <strain evidence="2">Sampled in the wild</strain>
    </source>
</reference>
<evidence type="ECO:0000313" key="3">
    <source>
        <dbReference type="Proteomes" id="UP000792457"/>
    </source>
</evidence>
<feature type="region of interest" description="Disordered" evidence="1">
    <location>
        <begin position="91"/>
        <end position="117"/>
    </location>
</feature>
<organism evidence="2 3">
    <name type="scientific">Ladona fulva</name>
    <name type="common">Scarce chaser dragonfly</name>
    <name type="synonym">Libellula fulva</name>
    <dbReference type="NCBI Taxonomy" id="123851"/>
    <lineage>
        <taxon>Eukaryota</taxon>
        <taxon>Metazoa</taxon>
        <taxon>Ecdysozoa</taxon>
        <taxon>Arthropoda</taxon>
        <taxon>Hexapoda</taxon>
        <taxon>Insecta</taxon>
        <taxon>Pterygota</taxon>
        <taxon>Palaeoptera</taxon>
        <taxon>Odonata</taxon>
        <taxon>Epiprocta</taxon>
        <taxon>Anisoptera</taxon>
        <taxon>Libelluloidea</taxon>
        <taxon>Libellulidae</taxon>
        <taxon>Ladona</taxon>
    </lineage>
</organism>
<evidence type="ECO:0000313" key="2">
    <source>
        <dbReference type="EMBL" id="KAG8233009.1"/>
    </source>
</evidence>
<keyword evidence="3" id="KW-1185">Reference proteome</keyword>